<evidence type="ECO:0000256" key="12">
    <source>
        <dbReference type="RuleBase" id="RU003784"/>
    </source>
</evidence>
<evidence type="ECO:0000256" key="5">
    <source>
        <dbReference type="ARBA" id="ARBA00022694"/>
    </source>
</evidence>
<accession>A0A558QVY4</accession>
<comment type="subunit">
    <text evidence="10">Monomer.</text>
</comment>
<dbReference type="EMBL" id="VNIM01000091">
    <property type="protein sequence ID" value="TVV71313.1"/>
    <property type="molecule type" value="Genomic_DNA"/>
</dbReference>
<keyword evidence="4 10" id="KW-0808">Transferase</keyword>
<evidence type="ECO:0000256" key="6">
    <source>
        <dbReference type="ARBA" id="ARBA00022741"/>
    </source>
</evidence>
<evidence type="ECO:0000313" key="15">
    <source>
        <dbReference type="Proteomes" id="UP000318681"/>
    </source>
</evidence>
<comment type="function">
    <text evidence="2 10 12">Catalyzes the transfer of a dimethylallyl group onto the adenine at position 37 in tRNAs that read codons beginning with uridine, leading to the formation of N6-(dimethylallyl)adenosine (i(6)A).</text>
</comment>
<evidence type="ECO:0000256" key="2">
    <source>
        <dbReference type="ARBA" id="ARBA00003213"/>
    </source>
</evidence>
<dbReference type="PANTHER" id="PTHR11088:SF60">
    <property type="entry name" value="TRNA DIMETHYLALLYLTRANSFERASE"/>
    <property type="match status" value="1"/>
</dbReference>
<dbReference type="EC" id="2.5.1.75" evidence="10"/>
<feature type="site" description="Interaction with substrate tRNA" evidence="10">
    <location>
        <position position="108"/>
    </location>
</feature>
<comment type="similarity">
    <text evidence="3 10 13">Belongs to the IPP transferase family.</text>
</comment>
<dbReference type="InterPro" id="IPR039657">
    <property type="entry name" value="Dimethylallyltransferase"/>
</dbReference>
<dbReference type="Gene3D" id="3.40.50.300">
    <property type="entry name" value="P-loop containing nucleotide triphosphate hydrolases"/>
    <property type="match status" value="1"/>
</dbReference>
<comment type="cofactor">
    <cofactor evidence="1 10">
        <name>Mg(2+)</name>
        <dbReference type="ChEBI" id="CHEBI:18420"/>
    </cofactor>
</comment>
<dbReference type="Pfam" id="PF01715">
    <property type="entry name" value="IPPT"/>
    <property type="match status" value="1"/>
</dbReference>
<evidence type="ECO:0000256" key="13">
    <source>
        <dbReference type="RuleBase" id="RU003785"/>
    </source>
</evidence>
<dbReference type="Gene3D" id="1.10.20.140">
    <property type="match status" value="1"/>
</dbReference>
<comment type="caution">
    <text evidence="10">Lacks conserved residue(s) required for the propagation of feature annotation.</text>
</comment>
<feature type="site" description="Interaction with substrate tRNA" evidence="10">
    <location>
        <position position="130"/>
    </location>
</feature>
<feature type="binding site" evidence="10">
    <location>
        <begin position="17"/>
        <end position="24"/>
    </location>
    <ligand>
        <name>ATP</name>
        <dbReference type="ChEBI" id="CHEBI:30616"/>
    </ligand>
</feature>
<evidence type="ECO:0000256" key="10">
    <source>
        <dbReference type="HAMAP-Rule" id="MF_00185"/>
    </source>
</evidence>
<dbReference type="NCBIfam" id="TIGR00174">
    <property type="entry name" value="miaA"/>
    <property type="match status" value="1"/>
</dbReference>
<dbReference type="OrthoDB" id="9776390at2"/>
<dbReference type="GO" id="GO:0005524">
    <property type="term" value="F:ATP binding"/>
    <property type="evidence" value="ECO:0007669"/>
    <property type="project" value="UniProtKB-UniRule"/>
</dbReference>
<proteinExistence type="inferred from homology"/>
<keyword evidence="5 10" id="KW-0819">tRNA processing</keyword>
<evidence type="ECO:0000256" key="4">
    <source>
        <dbReference type="ARBA" id="ARBA00022679"/>
    </source>
</evidence>
<dbReference type="Proteomes" id="UP000318681">
    <property type="component" value="Unassembled WGS sequence"/>
</dbReference>
<evidence type="ECO:0000313" key="14">
    <source>
        <dbReference type="EMBL" id="TVV71313.1"/>
    </source>
</evidence>
<dbReference type="SUPFAM" id="SSF52540">
    <property type="entry name" value="P-loop containing nucleoside triphosphate hydrolases"/>
    <property type="match status" value="1"/>
</dbReference>
<name>A0A558QVY4_9SPHN</name>
<dbReference type="InterPro" id="IPR027417">
    <property type="entry name" value="P-loop_NTPase"/>
</dbReference>
<dbReference type="PANTHER" id="PTHR11088">
    <property type="entry name" value="TRNA DIMETHYLALLYLTRANSFERASE"/>
    <property type="match status" value="1"/>
</dbReference>
<evidence type="ECO:0000256" key="1">
    <source>
        <dbReference type="ARBA" id="ARBA00001946"/>
    </source>
</evidence>
<dbReference type="RefSeq" id="WP_145154558.1">
    <property type="nucleotide sequence ID" value="NZ_VNIM01000091.1"/>
</dbReference>
<dbReference type="GO" id="GO:0052381">
    <property type="term" value="F:tRNA dimethylallyltransferase activity"/>
    <property type="evidence" value="ECO:0007669"/>
    <property type="project" value="UniProtKB-UniRule"/>
</dbReference>
<keyword evidence="15" id="KW-1185">Reference proteome</keyword>
<dbReference type="HAMAP" id="MF_00185">
    <property type="entry name" value="IPP_trans"/>
    <property type="match status" value="1"/>
</dbReference>
<evidence type="ECO:0000256" key="8">
    <source>
        <dbReference type="ARBA" id="ARBA00022842"/>
    </source>
</evidence>
<dbReference type="GO" id="GO:0006400">
    <property type="term" value="P:tRNA modification"/>
    <property type="evidence" value="ECO:0007669"/>
    <property type="project" value="TreeGrafter"/>
</dbReference>
<reference evidence="14 15" key="1">
    <citation type="submission" date="2019-07" db="EMBL/GenBank/DDBJ databases">
        <title>Sphingomonas solaris sp. nov., isolated from a solar panel from Boston, Massachusetts.</title>
        <authorList>
            <person name="Tanner K."/>
            <person name="Pascual J."/>
            <person name="Mancuso C."/>
            <person name="Pereto J."/>
            <person name="Khalil A."/>
            <person name="Vilanova C."/>
        </authorList>
    </citation>
    <scope>NUCLEOTIDE SEQUENCE [LARGE SCALE GENOMIC DNA]</scope>
    <source>
        <strain evidence="14 15">R4DWN</strain>
    </source>
</reference>
<organism evidence="14 15">
    <name type="scientific">Alterirhizorhabdus solaris</name>
    <dbReference type="NCBI Taxonomy" id="2529389"/>
    <lineage>
        <taxon>Bacteria</taxon>
        <taxon>Pseudomonadati</taxon>
        <taxon>Pseudomonadota</taxon>
        <taxon>Alphaproteobacteria</taxon>
        <taxon>Sphingomonadales</taxon>
        <taxon>Rhizorhabdaceae</taxon>
        <taxon>Alterirhizorhabdus</taxon>
    </lineage>
</organism>
<keyword evidence="6 10" id="KW-0547">Nucleotide-binding</keyword>
<feature type="binding site" evidence="10">
    <location>
        <begin position="19"/>
        <end position="24"/>
    </location>
    <ligand>
        <name>substrate</name>
    </ligand>
</feature>
<dbReference type="InterPro" id="IPR018022">
    <property type="entry name" value="IPT"/>
</dbReference>
<dbReference type="AlphaFoldDB" id="A0A558QVY4"/>
<sequence>MNTPYPPGLPPVALIAGPTASGKSALALRLAEIADGTIINADASQVYADLRVVSARPSPAEEAGAPHRLFGHVDGAHACSAAEWAADAAAAIDAAHGEGRLPILVGGSGLYLRTLLDGIAPVPPIDPAVRMQVRALAVADTFAALAVEDPAAAARLHPADTTRVARALEVVRSTGRTLAGWQADRAGGIGGRIRLAPMLLLPDRDWLYARCDARFAAMVAGGGVAEVERLLARGLDPALPVMRAIGVAEIAAWRAGAIDEATMIARAAQATRRYAKRQYTWFGNQTPAAWHRSTGQFNAGETDKLAILLRDMALTA</sequence>
<protein>
    <recommendedName>
        <fullName evidence="10">tRNA dimethylallyltransferase</fullName>
        <ecNumber evidence="10">2.5.1.75</ecNumber>
    </recommendedName>
    <alternativeName>
        <fullName evidence="10">Dimethylallyl diphosphate:tRNA dimethylallyltransferase</fullName>
        <shortName evidence="10">DMAPP:tRNA dimethylallyltransferase</shortName>
        <shortName evidence="10">DMATase</shortName>
    </alternativeName>
    <alternativeName>
        <fullName evidence="10">Isopentenyl-diphosphate:tRNA isopentenyltransferase</fullName>
        <shortName evidence="10">IPP transferase</shortName>
        <shortName evidence="10">IPPT</shortName>
        <shortName evidence="10">IPTase</shortName>
    </alternativeName>
</protein>
<keyword evidence="7 10" id="KW-0067">ATP-binding</keyword>
<evidence type="ECO:0000256" key="11">
    <source>
        <dbReference type="RuleBase" id="RU003783"/>
    </source>
</evidence>
<evidence type="ECO:0000256" key="3">
    <source>
        <dbReference type="ARBA" id="ARBA00005842"/>
    </source>
</evidence>
<evidence type="ECO:0000256" key="7">
    <source>
        <dbReference type="ARBA" id="ARBA00022840"/>
    </source>
</evidence>
<evidence type="ECO:0000256" key="9">
    <source>
        <dbReference type="ARBA" id="ARBA00049563"/>
    </source>
</evidence>
<comment type="caution">
    <text evidence="14">The sequence shown here is derived from an EMBL/GenBank/DDBJ whole genome shotgun (WGS) entry which is preliminary data.</text>
</comment>
<keyword evidence="8 10" id="KW-0460">Magnesium</keyword>
<gene>
    <name evidence="10 14" type="primary">miaA</name>
    <name evidence="14" type="ORF">FOY91_17105</name>
</gene>
<comment type="catalytic activity">
    <reaction evidence="9 10 11">
        <text>adenosine(37) in tRNA + dimethylallyl diphosphate = N(6)-dimethylallyladenosine(37) in tRNA + diphosphate</text>
        <dbReference type="Rhea" id="RHEA:26482"/>
        <dbReference type="Rhea" id="RHEA-COMP:10162"/>
        <dbReference type="Rhea" id="RHEA-COMP:10375"/>
        <dbReference type="ChEBI" id="CHEBI:33019"/>
        <dbReference type="ChEBI" id="CHEBI:57623"/>
        <dbReference type="ChEBI" id="CHEBI:74411"/>
        <dbReference type="ChEBI" id="CHEBI:74415"/>
        <dbReference type="EC" id="2.5.1.75"/>
    </reaction>
</comment>